<reference evidence="2 3" key="1">
    <citation type="submission" date="2024-04" db="EMBL/GenBank/DDBJ databases">
        <authorList>
            <person name="Fracassetti M."/>
        </authorList>
    </citation>
    <scope>NUCLEOTIDE SEQUENCE [LARGE SCALE GENOMIC DNA]</scope>
</reference>
<dbReference type="EMBL" id="OZ034821">
    <property type="protein sequence ID" value="CAL1408184.1"/>
    <property type="molecule type" value="Genomic_DNA"/>
</dbReference>
<feature type="region of interest" description="Disordered" evidence="1">
    <location>
        <begin position="57"/>
        <end position="86"/>
    </location>
</feature>
<proteinExistence type="predicted"/>
<keyword evidence="3" id="KW-1185">Reference proteome</keyword>
<evidence type="ECO:0000313" key="2">
    <source>
        <dbReference type="EMBL" id="CAL1408184.1"/>
    </source>
</evidence>
<sequence length="86" mass="9460">MNGTLRIPGNVENVRNLLNHPVAQSKQGLCFDWRICHCRLPSPVNFHAKDGSIRLQVLGGDSGPTRQNQPSGGDTMKPGRVSPSWR</sequence>
<accession>A0AAV2GBV0</accession>
<organism evidence="2 3">
    <name type="scientific">Linum trigynum</name>
    <dbReference type="NCBI Taxonomy" id="586398"/>
    <lineage>
        <taxon>Eukaryota</taxon>
        <taxon>Viridiplantae</taxon>
        <taxon>Streptophyta</taxon>
        <taxon>Embryophyta</taxon>
        <taxon>Tracheophyta</taxon>
        <taxon>Spermatophyta</taxon>
        <taxon>Magnoliopsida</taxon>
        <taxon>eudicotyledons</taxon>
        <taxon>Gunneridae</taxon>
        <taxon>Pentapetalae</taxon>
        <taxon>rosids</taxon>
        <taxon>fabids</taxon>
        <taxon>Malpighiales</taxon>
        <taxon>Linaceae</taxon>
        <taxon>Linum</taxon>
    </lineage>
</organism>
<protein>
    <submittedName>
        <fullName evidence="2">Uncharacterized protein</fullName>
    </submittedName>
</protein>
<evidence type="ECO:0000313" key="3">
    <source>
        <dbReference type="Proteomes" id="UP001497516"/>
    </source>
</evidence>
<dbReference type="Proteomes" id="UP001497516">
    <property type="component" value="Chromosome 8"/>
</dbReference>
<evidence type="ECO:0000256" key="1">
    <source>
        <dbReference type="SAM" id="MobiDB-lite"/>
    </source>
</evidence>
<name>A0AAV2GBV0_9ROSI</name>
<dbReference type="AlphaFoldDB" id="A0AAV2GBV0"/>
<gene>
    <name evidence="2" type="ORF">LTRI10_LOCUS47799</name>
</gene>